<dbReference type="EMBL" id="DSBT01000257">
    <property type="protein sequence ID" value="HDP78259.1"/>
    <property type="molecule type" value="Genomic_DNA"/>
</dbReference>
<sequence>MRKILLVIFLLSIIFCSHIVATKIMVVQSYDNDYIWSKELLDGIQTVLSDPSFEWKVFYMDTRIQTSEEWKIKSGVLASEEASVFNPDILIACDDNAMEYFAKDYLDAPVIFCGVNLDPSVHYSTNANQTGVKEVIFARETNSMILELFPEIETIRFIGDNSETFEGMKEQLQNLDFKDKPVEIEGFKVFDDWKKYVEGVSRREAVVLLTVRTIEDISGNTVNARDVIQWTVENSSGPVFGVSDFIVRDGAVGGVVNPGFEEGKQAAILASRILSGSSASEIEIETSKNPKTLLNIEALGKWNIELNIGWTDIVDEVITDWSIPAQSILNLIMTSFEERLLGIMSSLRILASCGEVKSGDWSFIRPMLEKFNMEYEGLGLYILADGGYYTVQRDWTGLNLANRGYFPDLLEGKEVLGYQVLSRSTGKRSIVFAVPVKDNGEISAFVGLSAFFDNWNFSLIERLILLPDIHFYVFDAQNSLAMTDETALLLGSLDYPVVGLSERLKGLSTDNGSLIYSNGESLNTAYFKKSTHGGWTFVISKSIDDVAEKKDMDLLLKSVQKKIQEQFNIMDSSLAKGAEDIRRVLQDPSGVRKILKDLYLNNPQVVNVSFIDMEGVLKYIYPDEFDYVEGDWIGDQEQVVELHRRGLPVLSQSFVAVEGFPALDLEWPVFTKEGQLSGSLSFLIKPETFLAPLIMPNNYEPYEFWVMQPDGLIFYDQDEMEIGRNLFADRLYEPFEELRVLGTEITQKESGVGEYSFFSRGMDLVVVKEVRWSSVGLHGTQWRLILTKSK</sequence>
<dbReference type="AlphaFoldDB" id="A0A7C1GRN5"/>
<reference evidence="2" key="1">
    <citation type="journal article" date="2020" name="mSystems">
        <title>Genome- and Community-Level Interaction Insights into Carbon Utilization and Element Cycling Functions of Hydrothermarchaeota in Hydrothermal Sediment.</title>
        <authorList>
            <person name="Zhou Z."/>
            <person name="Liu Y."/>
            <person name="Xu W."/>
            <person name="Pan J."/>
            <person name="Luo Z.H."/>
            <person name="Li M."/>
        </authorList>
    </citation>
    <scope>NUCLEOTIDE SEQUENCE [LARGE SCALE GENOMIC DNA]</scope>
    <source>
        <strain evidence="2">SpSt-1179</strain>
    </source>
</reference>
<dbReference type="InterPro" id="IPR029151">
    <property type="entry name" value="Sensor-like_sf"/>
</dbReference>
<feature type="domain" description="Dret-0059-like sensor" evidence="1">
    <location>
        <begin position="566"/>
        <end position="686"/>
    </location>
</feature>
<proteinExistence type="predicted"/>
<dbReference type="PANTHER" id="PTHR35271:SF1">
    <property type="entry name" value="ABC TRANSPORTER, SUBSTRATE-BINDING LIPOPROTEIN"/>
    <property type="match status" value="1"/>
</dbReference>
<dbReference type="Proteomes" id="UP000886198">
    <property type="component" value="Unassembled WGS sequence"/>
</dbReference>
<organism evidence="2">
    <name type="scientific">Mesotoga infera</name>
    <dbReference type="NCBI Taxonomy" id="1236046"/>
    <lineage>
        <taxon>Bacteria</taxon>
        <taxon>Thermotogati</taxon>
        <taxon>Thermotogota</taxon>
        <taxon>Thermotogae</taxon>
        <taxon>Kosmotogales</taxon>
        <taxon>Kosmotogaceae</taxon>
        <taxon>Mesotoga</taxon>
    </lineage>
</organism>
<dbReference type="PANTHER" id="PTHR35271">
    <property type="entry name" value="ABC TRANSPORTER, SUBSTRATE-BINDING LIPOPROTEIN-RELATED"/>
    <property type="match status" value="1"/>
</dbReference>
<evidence type="ECO:0000259" key="1">
    <source>
        <dbReference type="Pfam" id="PF22309"/>
    </source>
</evidence>
<name>A0A7C1GRN5_9BACT</name>
<dbReference type="InterPro" id="IPR054513">
    <property type="entry name" value="Dret_0059-like_sensor"/>
</dbReference>
<accession>A0A7C1GRN5</accession>
<gene>
    <name evidence="2" type="ORF">ENN47_08785</name>
</gene>
<dbReference type="SUPFAM" id="SSF103190">
    <property type="entry name" value="Sensory domain-like"/>
    <property type="match status" value="1"/>
</dbReference>
<dbReference type="Pfam" id="PF22309">
    <property type="entry name" value="HK-GC-Chemotax_sensor"/>
    <property type="match status" value="1"/>
</dbReference>
<dbReference type="InterPro" id="IPR007487">
    <property type="entry name" value="ABC_transpt-TYRBP-like"/>
</dbReference>
<protein>
    <recommendedName>
        <fullName evidence="1">Dret-0059-like sensor domain-containing protein</fullName>
    </recommendedName>
</protein>
<dbReference type="Gene3D" id="3.30.450.20">
    <property type="entry name" value="PAS domain"/>
    <property type="match status" value="1"/>
</dbReference>
<dbReference type="Pfam" id="PF04392">
    <property type="entry name" value="ABC_sub_bind"/>
    <property type="match status" value="1"/>
</dbReference>
<dbReference type="Gene3D" id="3.40.50.2300">
    <property type="match status" value="2"/>
</dbReference>
<comment type="caution">
    <text evidence="2">The sequence shown here is derived from an EMBL/GenBank/DDBJ whole genome shotgun (WGS) entry which is preliminary data.</text>
</comment>
<evidence type="ECO:0000313" key="2">
    <source>
        <dbReference type="EMBL" id="HDP78259.1"/>
    </source>
</evidence>